<keyword evidence="6 9" id="KW-0812">Transmembrane</keyword>
<evidence type="ECO:0000256" key="2">
    <source>
        <dbReference type="ARBA" id="ARBA00010942"/>
    </source>
</evidence>
<comment type="caution">
    <text evidence="9">Lacks conserved residue(s) required for the propagation of feature annotation.</text>
</comment>
<gene>
    <name evidence="10" type="ORF">OSH02_17340</name>
</gene>
<dbReference type="GO" id="GO:0009636">
    <property type="term" value="P:response to toxic substance"/>
    <property type="evidence" value="ECO:0007669"/>
    <property type="project" value="UniProtKB-ARBA"/>
</dbReference>
<evidence type="ECO:0000256" key="8">
    <source>
        <dbReference type="ARBA" id="ARBA00023136"/>
    </source>
</evidence>
<dbReference type="SUPFAM" id="SSF82714">
    <property type="entry name" value="Multidrug efflux transporter AcrB TolC docking domain, DN and DC subdomains"/>
    <property type="match status" value="2"/>
</dbReference>
<dbReference type="Pfam" id="PF00873">
    <property type="entry name" value="ACR_tran"/>
    <property type="match status" value="1"/>
</dbReference>
<keyword evidence="7 9" id="KW-1133">Transmembrane helix</keyword>
<evidence type="ECO:0000256" key="1">
    <source>
        <dbReference type="ARBA" id="ARBA00004429"/>
    </source>
</evidence>
<feature type="transmembrane region" description="Helical" evidence="9">
    <location>
        <begin position="368"/>
        <end position="389"/>
    </location>
</feature>
<reference evidence="10" key="1">
    <citation type="submission" date="2022-11" db="EMBL/GenBank/DDBJ databases">
        <title>Biodiversity and phylogenetic relationships of bacteria.</title>
        <authorList>
            <person name="Machado R.A.R."/>
            <person name="Bhat A."/>
            <person name="Loulou A."/>
            <person name="Kallel S."/>
        </authorList>
    </citation>
    <scope>NUCLEOTIDE SEQUENCE</scope>
    <source>
        <strain evidence="10">DSM 16503</strain>
    </source>
</reference>
<evidence type="ECO:0000256" key="3">
    <source>
        <dbReference type="ARBA" id="ARBA00022448"/>
    </source>
</evidence>
<feature type="transmembrane region" description="Helical" evidence="9">
    <location>
        <begin position="906"/>
        <end position="928"/>
    </location>
</feature>
<dbReference type="InterPro" id="IPR027463">
    <property type="entry name" value="AcrB_DN_DC_subdom"/>
</dbReference>
<dbReference type="Gene3D" id="3.30.70.1430">
    <property type="entry name" value="Multidrug efflux transporter AcrB pore domain"/>
    <property type="match status" value="2"/>
</dbReference>
<evidence type="ECO:0000256" key="5">
    <source>
        <dbReference type="ARBA" id="ARBA00022519"/>
    </source>
</evidence>
<dbReference type="FunFam" id="3.30.70.1430:FF:000001">
    <property type="entry name" value="Efflux pump membrane transporter"/>
    <property type="match status" value="1"/>
</dbReference>
<keyword evidence="8 9" id="KW-0472">Membrane</keyword>
<dbReference type="RefSeq" id="WP_026484936.1">
    <property type="nucleotide sequence ID" value="NZ_JAPKNB010000015.1"/>
</dbReference>
<dbReference type="NCBIfam" id="NF000282">
    <property type="entry name" value="RND_permease_1"/>
    <property type="match status" value="1"/>
</dbReference>
<feature type="transmembrane region" description="Helical" evidence="9">
    <location>
        <begin position="548"/>
        <end position="565"/>
    </location>
</feature>
<feature type="transmembrane region" description="Helical" evidence="9">
    <location>
        <begin position="983"/>
        <end position="1005"/>
    </location>
</feature>
<feature type="transmembrane region" description="Helical" evidence="9">
    <location>
        <begin position="471"/>
        <end position="498"/>
    </location>
</feature>
<dbReference type="SUPFAM" id="SSF82866">
    <property type="entry name" value="Multidrug efflux transporter AcrB transmembrane domain"/>
    <property type="match status" value="2"/>
</dbReference>
<evidence type="ECO:0000256" key="6">
    <source>
        <dbReference type="ARBA" id="ARBA00022692"/>
    </source>
</evidence>
<dbReference type="FunFam" id="1.20.1640.10:FF:000001">
    <property type="entry name" value="Efflux pump membrane transporter"/>
    <property type="match status" value="1"/>
</dbReference>
<comment type="similarity">
    <text evidence="2 9">Belongs to the resistance-nodulation-cell division (RND) (TC 2.A.6) family.</text>
</comment>
<keyword evidence="4" id="KW-1003">Cell membrane</keyword>
<organism evidence="10 11">
    <name type="scientific">Alcaligenes phenolicus</name>
    <dbReference type="NCBI Taxonomy" id="232846"/>
    <lineage>
        <taxon>Bacteria</taxon>
        <taxon>Pseudomonadati</taxon>
        <taxon>Pseudomonadota</taxon>
        <taxon>Betaproteobacteria</taxon>
        <taxon>Burkholderiales</taxon>
        <taxon>Alcaligenaceae</taxon>
        <taxon>Alcaligenes</taxon>
    </lineage>
</organism>
<feature type="transmembrane region" description="Helical" evidence="9">
    <location>
        <begin position="439"/>
        <end position="459"/>
    </location>
</feature>
<dbReference type="GO" id="GO:0042910">
    <property type="term" value="F:xenobiotic transmembrane transporter activity"/>
    <property type="evidence" value="ECO:0007669"/>
    <property type="project" value="TreeGrafter"/>
</dbReference>
<keyword evidence="5 9" id="KW-0997">Cell inner membrane</keyword>
<feature type="transmembrane region" description="Helical" evidence="9">
    <location>
        <begin position="881"/>
        <end position="899"/>
    </location>
</feature>
<protein>
    <recommendedName>
        <fullName evidence="9">Efflux pump membrane transporter</fullName>
    </recommendedName>
</protein>
<proteinExistence type="inferred from homology"/>
<sequence length="1058" mass="113906">MKFPHFFIARPIFAIVLSLLMLIAGAMAFWQLPLSEYPAVTPPTVQVTAKYPGANPEVIADTVAAPLEQAINGVENMLYMNSQMATDGQMVLTIAFKQGTDADMAQIQVQNRVSRALPRLPEEVQRIGVITQKTSPDVLMVVHLVSPEKRYDSLYLSNFAIRQVRDQLARLPGVGDVLVWGAGEYSMRIWLDPSSVATRGLTASDIVAALREQNVQVAAGSVGQQPNADSAFQVTVNTLGRLSTEEQFGEIVVKTGEDGQVTRLRDVARVSLGADGYTLRSLLNGESAPALQIIQSPGANAIDVSNAVRAKMQELQGGFPQDIEYRIAYDPTVFVRASLQSVAITLLEAVLLVVIVVVLFLQTWRASIIPLVAVPVSLVGTFALMHIFGFSLNTLSLFGLVLSIGIVVDDAIVVVENVERHMALGESPKQAAFKAMDEVTGPIIAITSVLAAVFIPSAFLSGLQGEFYRQFALTIVISTILSAINSLTLSPALAAILLKPHNNKARPDWLTRLIDALFGGFFRLFNRFFDRAASSYVGTVRRAVRGSAIVLVLYAGFVGLTWLGFHQVPNGFVPAQDKYFLVGIAQLPSGASLDRTEAVVKQMSDIALAEPGVESVVAFPGLSVNGPVNVPNSALMFAMLKPFDERQDPSLSANAIAGKLMGKFSQIPDGFLGIFPPPPVPGLGAMGGFKLQIEDRDGLGFEALVQAQGQIMAKAMQAPELANMLASFQTNAPQLDVEIDRVKAKTLGVSMTDVFETLQINLGSLYVNDFNRFGRTYRVMAQADAPFRAQAQDIGLLKVRSNKGDMIPLNAFVTLTEGSGPDRVIRYNGFPSADISGGPAPGYSSGQATDAIEKILRETLPEGMVYEWTDLVYQEKQAGNSALYIFPLAVLLAFLILAAQYNSWSLPFAVLLIAPMALLSAIGGVWLSGGDNNIFTQIGFVVLVGLAAKNAILIVEFARTQEEAGADPLTAVLEAARLRLRPILMTSLAFIAGVVPLMLASGAGAEMRHAMGVAVFAGMLGVTLFGLLLTPVFYVLVRKLALRRQHRRAPDSHDQQHA</sequence>
<comment type="caution">
    <text evidence="10">The sequence shown here is derived from an EMBL/GenBank/DDBJ whole genome shotgun (WGS) entry which is preliminary data.</text>
</comment>
<evidence type="ECO:0000256" key="7">
    <source>
        <dbReference type="ARBA" id="ARBA00022989"/>
    </source>
</evidence>
<accession>A0AAW5VXI5</accession>
<dbReference type="GO" id="GO:0015562">
    <property type="term" value="F:efflux transmembrane transporter activity"/>
    <property type="evidence" value="ECO:0007669"/>
    <property type="project" value="InterPro"/>
</dbReference>
<dbReference type="Gene3D" id="3.30.70.1320">
    <property type="entry name" value="Multidrug efflux transporter AcrB pore domain like"/>
    <property type="match status" value="1"/>
</dbReference>
<feature type="transmembrane region" description="Helical" evidence="9">
    <location>
        <begin position="342"/>
        <end position="361"/>
    </location>
</feature>
<dbReference type="PRINTS" id="PR00702">
    <property type="entry name" value="ACRIFLAVINRP"/>
</dbReference>
<feature type="transmembrane region" description="Helical" evidence="9">
    <location>
        <begin position="934"/>
        <end position="955"/>
    </location>
</feature>
<dbReference type="Proteomes" id="UP001208074">
    <property type="component" value="Unassembled WGS sequence"/>
</dbReference>
<dbReference type="InterPro" id="IPR004764">
    <property type="entry name" value="MdtF-like"/>
</dbReference>
<comment type="subcellular location">
    <subcellularLocation>
        <location evidence="1 9">Cell inner membrane</location>
        <topology evidence="1 9">Multi-pass membrane protein</topology>
    </subcellularLocation>
</comment>
<feature type="transmembrane region" description="Helical" evidence="9">
    <location>
        <begin position="1011"/>
        <end position="1037"/>
    </location>
</feature>
<name>A0AAW5VXI5_9BURK</name>
<dbReference type="Gene3D" id="1.20.1640.10">
    <property type="entry name" value="Multidrug efflux transporter AcrB transmembrane domain"/>
    <property type="match status" value="2"/>
</dbReference>
<dbReference type="NCBIfam" id="TIGR00915">
    <property type="entry name" value="2A0602"/>
    <property type="match status" value="1"/>
</dbReference>
<dbReference type="PANTHER" id="PTHR32063">
    <property type="match status" value="1"/>
</dbReference>
<keyword evidence="3 9" id="KW-0813">Transport</keyword>
<dbReference type="SUPFAM" id="SSF82693">
    <property type="entry name" value="Multidrug efflux transporter AcrB pore domain, PN1, PN2, PC1 and PC2 subdomains"/>
    <property type="match status" value="4"/>
</dbReference>
<dbReference type="InterPro" id="IPR001036">
    <property type="entry name" value="Acrflvin-R"/>
</dbReference>
<dbReference type="EMBL" id="JAPKNB010000015">
    <property type="protein sequence ID" value="MCX5567139.1"/>
    <property type="molecule type" value="Genomic_DNA"/>
</dbReference>
<dbReference type="Gene3D" id="3.30.2090.10">
    <property type="entry name" value="Multidrug efflux transporter AcrB TolC docking domain, DN and DC subdomains"/>
    <property type="match status" value="2"/>
</dbReference>
<evidence type="ECO:0000313" key="11">
    <source>
        <dbReference type="Proteomes" id="UP001208074"/>
    </source>
</evidence>
<dbReference type="GO" id="GO:0005886">
    <property type="term" value="C:plasma membrane"/>
    <property type="evidence" value="ECO:0007669"/>
    <property type="project" value="UniProtKB-SubCell"/>
</dbReference>
<evidence type="ECO:0000256" key="4">
    <source>
        <dbReference type="ARBA" id="ARBA00022475"/>
    </source>
</evidence>
<evidence type="ECO:0000256" key="9">
    <source>
        <dbReference type="RuleBase" id="RU364070"/>
    </source>
</evidence>
<evidence type="ECO:0000313" key="10">
    <source>
        <dbReference type="EMBL" id="MCX5567139.1"/>
    </source>
</evidence>
<dbReference type="AlphaFoldDB" id="A0AAW5VXI5"/>
<dbReference type="Gene3D" id="3.30.70.1440">
    <property type="entry name" value="Multidrug efflux transporter AcrB pore domain"/>
    <property type="match status" value="1"/>
</dbReference>
<dbReference type="PANTHER" id="PTHR32063:SF26">
    <property type="entry name" value="EFFLUX PUMP MEMBRANE TRANSPORTER"/>
    <property type="match status" value="1"/>
</dbReference>